<comment type="caution">
    <text evidence="3">The sequence shown here is derived from an EMBL/GenBank/DDBJ whole genome shotgun (WGS) entry which is preliminary data.</text>
</comment>
<name>A0A1S9TTD4_BACCE</name>
<dbReference type="AlphaFoldDB" id="A0A1S9TTD4"/>
<dbReference type="EMBL" id="MUAJ01000004">
    <property type="protein sequence ID" value="OOR13316.1"/>
    <property type="molecule type" value="Genomic_DNA"/>
</dbReference>
<dbReference type="Proteomes" id="UP000190906">
    <property type="component" value="Unassembled WGS sequence"/>
</dbReference>
<dbReference type="InterPro" id="IPR010982">
    <property type="entry name" value="Lambda_DNA-bd_dom_sf"/>
</dbReference>
<protein>
    <submittedName>
        <fullName evidence="3">Transcriptional regulator</fullName>
    </submittedName>
</protein>
<dbReference type="InterPro" id="IPR001387">
    <property type="entry name" value="Cro/C1-type_HTH"/>
</dbReference>
<sequence length="117" mass="13658">MKALEVFGQNLKKLRKSRDLTQRQLGEQLNLSRNQINNYENAMFEPSMETLLQISSFFDVSLDLLCNGYSNTKDAILRNTLEEVQQTYAALEEPQRERFCKQLVFYSKVLAETDELL</sequence>
<reference evidence="3 4" key="1">
    <citation type="submission" date="2017-01" db="EMBL/GenBank/DDBJ databases">
        <title>Bacillus cereus isolates.</title>
        <authorList>
            <person name="Beno S.M."/>
        </authorList>
    </citation>
    <scope>NUCLEOTIDE SEQUENCE [LARGE SCALE GENOMIC DNA]</scope>
    <source>
        <strain evidence="3 4">FSL H8-0485</strain>
    </source>
</reference>
<evidence type="ECO:0000313" key="4">
    <source>
        <dbReference type="Proteomes" id="UP000190906"/>
    </source>
</evidence>
<dbReference type="PANTHER" id="PTHR46558">
    <property type="entry name" value="TRACRIPTIONAL REGULATORY PROTEIN-RELATED-RELATED"/>
    <property type="match status" value="1"/>
</dbReference>
<dbReference type="SUPFAM" id="SSF47413">
    <property type="entry name" value="lambda repressor-like DNA-binding domains"/>
    <property type="match status" value="1"/>
</dbReference>
<proteinExistence type="predicted"/>
<keyword evidence="1" id="KW-0238">DNA-binding</keyword>
<dbReference type="RefSeq" id="WP_078204584.1">
    <property type="nucleotide sequence ID" value="NZ_MUAJ01000004.1"/>
</dbReference>
<dbReference type="Pfam" id="PF01381">
    <property type="entry name" value="HTH_3"/>
    <property type="match status" value="1"/>
</dbReference>
<dbReference type="PANTHER" id="PTHR46558:SF11">
    <property type="entry name" value="HTH-TYPE TRANSCRIPTIONAL REGULATOR XRE"/>
    <property type="match status" value="1"/>
</dbReference>
<dbReference type="PROSITE" id="PS50943">
    <property type="entry name" value="HTH_CROC1"/>
    <property type="match status" value="1"/>
</dbReference>
<feature type="domain" description="HTH cro/C1-type" evidence="2">
    <location>
        <begin position="11"/>
        <end position="65"/>
    </location>
</feature>
<organism evidence="3 4">
    <name type="scientific">Bacillus cereus</name>
    <dbReference type="NCBI Taxonomy" id="1396"/>
    <lineage>
        <taxon>Bacteria</taxon>
        <taxon>Bacillati</taxon>
        <taxon>Bacillota</taxon>
        <taxon>Bacilli</taxon>
        <taxon>Bacillales</taxon>
        <taxon>Bacillaceae</taxon>
        <taxon>Bacillus</taxon>
        <taxon>Bacillus cereus group</taxon>
    </lineage>
</organism>
<evidence type="ECO:0000259" key="2">
    <source>
        <dbReference type="PROSITE" id="PS50943"/>
    </source>
</evidence>
<dbReference type="Gene3D" id="1.10.260.40">
    <property type="entry name" value="lambda repressor-like DNA-binding domains"/>
    <property type="match status" value="1"/>
</dbReference>
<evidence type="ECO:0000313" key="3">
    <source>
        <dbReference type="EMBL" id="OOR13316.1"/>
    </source>
</evidence>
<accession>A0A1S9TTD4</accession>
<evidence type="ECO:0000256" key="1">
    <source>
        <dbReference type="ARBA" id="ARBA00023125"/>
    </source>
</evidence>
<dbReference type="GO" id="GO:0003677">
    <property type="term" value="F:DNA binding"/>
    <property type="evidence" value="ECO:0007669"/>
    <property type="project" value="UniProtKB-KW"/>
</dbReference>
<dbReference type="CDD" id="cd00093">
    <property type="entry name" value="HTH_XRE"/>
    <property type="match status" value="1"/>
</dbReference>
<gene>
    <name evidence="3" type="ORF">BW897_06965</name>
</gene>
<dbReference type="SMART" id="SM00530">
    <property type="entry name" value="HTH_XRE"/>
    <property type="match status" value="1"/>
</dbReference>